<dbReference type="PROSITE" id="PS50994">
    <property type="entry name" value="INTEGRASE"/>
    <property type="match status" value="1"/>
</dbReference>
<dbReference type="InterPro" id="IPR043502">
    <property type="entry name" value="DNA/RNA_pol_sf"/>
</dbReference>
<name>A0A2S2P1X6_SCHGA</name>
<dbReference type="GO" id="GO:0015074">
    <property type="term" value="P:DNA integration"/>
    <property type="evidence" value="ECO:0007669"/>
    <property type="project" value="InterPro"/>
</dbReference>
<evidence type="ECO:0000259" key="1">
    <source>
        <dbReference type="PROSITE" id="PS50994"/>
    </source>
</evidence>
<dbReference type="Pfam" id="PF03564">
    <property type="entry name" value="DUF1759"/>
    <property type="match status" value="1"/>
</dbReference>
<dbReference type="GO" id="GO:0042575">
    <property type="term" value="C:DNA polymerase complex"/>
    <property type="evidence" value="ECO:0007669"/>
    <property type="project" value="UniProtKB-ARBA"/>
</dbReference>
<dbReference type="Pfam" id="PF18701">
    <property type="entry name" value="DUF5641"/>
    <property type="match status" value="1"/>
</dbReference>
<dbReference type="InterPro" id="IPR040676">
    <property type="entry name" value="DUF5641"/>
</dbReference>
<dbReference type="Gene3D" id="1.10.340.70">
    <property type="match status" value="1"/>
</dbReference>
<dbReference type="SUPFAM" id="SSF56672">
    <property type="entry name" value="DNA/RNA polymerases"/>
    <property type="match status" value="1"/>
</dbReference>
<dbReference type="GO" id="GO:0003676">
    <property type="term" value="F:nucleic acid binding"/>
    <property type="evidence" value="ECO:0007669"/>
    <property type="project" value="InterPro"/>
</dbReference>
<dbReference type="InterPro" id="IPR001584">
    <property type="entry name" value="Integrase_cat-core"/>
</dbReference>
<dbReference type="Pfam" id="PF05380">
    <property type="entry name" value="Peptidase_A17"/>
    <property type="match status" value="1"/>
</dbReference>
<dbReference type="Gene3D" id="3.10.10.10">
    <property type="entry name" value="HIV Type 1 Reverse Transcriptase, subunit A, domain 1"/>
    <property type="match status" value="1"/>
</dbReference>
<dbReference type="InterPro" id="IPR008042">
    <property type="entry name" value="Retrotrans_Pao"/>
</dbReference>
<dbReference type="PANTHER" id="PTHR47331:SF1">
    <property type="entry name" value="GAG-LIKE PROTEIN"/>
    <property type="match status" value="1"/>
</dbReference>
<dbReference type="InterPro" id="IPR043128">
    <property type="entry name" value="Rev_trsase/Diguanyl_cyclase"/>
</dbReference>
<dbReference type="Gene3D" id="3.30.420.10">
    <property type="entry name" value="Ribonuclease H-like superfamily/Ribonuclease H"/>
    <property type="match status" value="1"/>
</dbReference>
<dbReference type="CDD" id="cd01644">
    <property type="entry name" value="RT_pepA17"/>
    <property type="match status" value="1"/>
</dbReference>
<protein>
    <recommendedName>
        <fullName evidence="1">Integrase catalytic domain-containing protein</fullName>
    </recommendedName>
</protein>
<dbReference type="PANTHER" id="PTHR47331">
    <property type="entry name" value="PHD-TYPE DOMAIN-CONTAINING PROTEIN"/>
    <property type="match status" value="1"/>
</dbReference>
<proteinExistence type="predicted"/>
<dbReference type="GO" id="GO:0071897">
    <property type="term" value="P:DNA biosynthetic process"/>
    <property type="evidence" value="ECO:0007669"/>
    <property type="project" value="UniProtKB-ARBA"/>
</dbReference>
<dbReference type="InterPro" id="IPR005312">
    <property type="entry name" value="DUF1759"/>
</dbReference>
<accession>A0A2S2P1X6</accession>
<evidence type="ECO:0000313" key="2">
    <source>
        <dbReference type="EMBL" id="MBY23342.1"/>
    </source>
</evidence>
<sequence length="1753" mass="197497">MGRPKRKSETTSVTPESNLLLRSRASRDMTLLKIRMLDTLAKEARTDVEKQPSFMARYLSLDKYADQFEAQQQEVLNIMLDLGQQDEFNDIDLLITMEVEDLCGHIRMIAELVRLAASTTDRMPLQNGSGFAGTTMSLPKIELPKFDGDVIQWCYFRDMFRSLVHENKSISNIERYHYLISCLSGPALTVVKSVPLTSDNYDIAWKALHDCYENPRLLATAHLDKLFSFSPLKTESAMSLSAFLNTFRENVAAITALGIQDISGFLLFYMGARVLDAETRRLYEASISQTAIPNLDGLLNFVSERCKILDNINICSDKPERLDKISKKVKNVKSGKSSFATLASPKSSKCLCCQHDHMLYRCFVFKRKPVLDRRKFVTDKSLCFICLASGHTANKCTTTYTCRKCEGRHNTMLHLPSESADASEKSGNAIVNTEKTSQNSTGSSASFSGNLSAETTVVLGTAVIRVQDDAGLLHPIRVLLDNGSQVSAMTLSCATKLGLKRHKNRTDVYALSQQLITRLKGVTQCDFIPSLSEYPRFNVTNVVVISQITSLMPSQPLPDAVRRRYGHLQLADPNFDCPGPIDMLIGCDVYPMLLFSKAEIINSPGLPSAMHTHLGWVINGPLQDVTPSSSTLLTITSTPPVEEMLQQFWTVEEPGSPAIKTTEDELCENWFQKTVSRDLTGRFVVALPFRTRINLPAEVEVPETGSVKLGSSRTMALNRLYNLERRLMKDPELYSAYKQFMNEYLSLGHMQPASIPGKYFIPHHAVAKRNNGKLKIRVVFDASAKTSTGYSLNDCLVTGPKLQLDISDVLLRSRFHKYLFVADIEKMYRQINICAEDRAYQHILWRDTPNEEVREFQLCTITYGVNAAPFLAIRCLHQLNQDDGSLFPLANNILTTSTYVDDIIAGADTVEEIVQLKEQVVSLLRRGNFSLKKWASNCPSVLMNIQEEDRAQDSCFDAKDDQSVKILGLHWNTKSDIFGYHTSVKEGNTTKRSILSTIARLYDPIGAIGPTIFWAKCIIQELWIQKLHWDAPPPTQLVDKWKTFTSEFNTLSQVMLTRHIDIRLSKHVELIGFADASQKGYAATVYLRVVDQSNVVKVHFIACKTKVAPLKRSNIDTLLTIPRLELCAALLLARLISHQYTVLQNFARIDRIRAWTDSTIVLSWLHADQKQFKIFVTNRVAKIKALTPTCEWAHVGTSDNPADPASRGLLPDALVTCSLFLHGPTFLHYPECQWPIVTTSSINPEELPDYKRPSKNVLLTQQIDSSLIQRFSVLRKMQRVLAYCLRFADRARQRTVVSGPITWQEYERVLMKVTMYTQRLYYSDLYHQLVTSNSIVTPSSLAQLAPFVDDHGIIRVGGRLQHSDLSTDAKHPILLSKSSHLAQLIVHHYHHNTLHGGTRLVASLIQRRFWIVSIRAAIRQIISKCTVCIRYRAAAPQPFMADLPSTRVQQCRPFANVGMDYGGPFTIKESQRRNSKTHKAYLGLFVCLSTKAVHLEVVTDLTTEAFLASFDRFVARRGIPVQIYSDCGTNYVGAAKQLKTLFHDAATKEALHARVPCQWRFNPPAAPHFGGIWEAAIKSTKLHLKKVVGNQVYTLEELMTLITRIEGVLNSRPLVAMSTDPNDLSVLTPGHFLIGQPILAIPEHDISDIPQNRLKRWQLVRQAFQSFWKRWSREYLHTLQSRQKWFHQNPSLGVGDVVVINSPSRPPLMWQLGRVIDVHPGADQVVRVATIKTAEGILKRPVVKLVKLPTDNA</sequence>
<feature type="domain" description="Integrase catalytic" evidence="1">
    <location>
        <begin position="1449"/>
        <end position="1637"/>
    </location>
</feature>
<dbReference type="InterPro" id="IPR036397">
    <property type="entry name" value="RNaseH_sf"/>
</dbReference>
<dbReference type="EMBL" id="GGMR01010723">
    <property type="protein sequence ID" value="MBY23342.1"/>
    <property type="molecule type" value="Transcribed_RNA"/>
</dbReference>
<reference evidence="2" key="1">
    <citation type="submission" date="2018-04" db="EMBL/GenBank/DDBJ databases">
        <title>Transcriptome of Schizaphis graminum biotype I.</title>
        <authorList>
            <person name="Scully E.D."/>
            <person name="Geib S.M."/>
            <person name="Palmer N.A."/>
            <person name="Koch K."/>
            <person name="Bradshaw J."/>
            <person name="Heng-Moss T."/>
            <person name="Sarath G."/>
        </authorList>
    </citation>
    <scope>NUCLEOTIDE SEQUENCE</scope>
</reference>
<gene>
    <name evidence="2" type="ORF">g.90598</name>
</gene>
<dbReference type="InterPro" id="IPR012337">
    <property type="entry name" value="RNaseH-like_sf"/>
</dbReference>
<dbReference type="Gene3D" id="3.30.70.270">
    <property type="match status" value="1"/>
</dbReference>
<dbReference type="SUPFAM" id="SSF53098">
    <property type="entry name" value="Ribonuclease H-like"/>
    <property type="match status" value="1"/>
</dbReference>
<dbReference type="Pfam" id="PF17921">
    <property type="entry name" value="Integrase_H2C2"/>
    <property type="match status" value="1"/>
</dbReference>
<dbReference type="InterPro" id="IPR041588">
    <property type="entry name" value="Integrase_H2C2"/>
</dbReference>
<organism evidence="2">
    <name type="scientific">Schizaphis graminum</name>
    <name type="common">Green bug aphid</name>
    <dbReference type="NCBI Taxonomy" id="13262"/>
    <lineage>
        <taxon>Eukaryota</taxon>
        <taxon>Metazoa</taxon>
        <taxon>Ecdysozoa</taxon>
        <taxon>Arthropoda</taxon>
        <taxon>Hexapoda</taxon>
        <taxon>Insecta</taxon>
        <taxon>Pterygota</taxon>
        <taxon>Neoptera</taxon>
        <taxon>Paraneoptera</taxon>
        <taxon>Hemiptera</taxon>
        <taxon>Sternorrhyncha</taxon>
        <taxon>Aphidomorpha</taxon>
        <taxon>Aphidoidea</taxon>
        <taxon>Aphididae</taxon>
        <taxon>Aphidini</taxon>
        <taxon>Schizaphis</taxon>
    </lineage>
</organism>